<evidence type="ECO:0000313" key="2">
    <source>
        <dbReference type="Proteomes" id="UP000297239"/>
    </source>
</evidence>
<dbReference type="SUPFAM" id="SSF103088">
    <property type="entry name" value="OmpA-like"/>
    <property type="match status" value="1"/>
</dbReference>
<dbReference type="Proteomes" id="UP000297239">
    <property type="component" value="Unassembled WGS sequence"/>
</dbReference>
<evidence type="ECO:0008006" key="3">
    <source>
        <dbReference type="Google" id="ProtNLM"/>
    </source>
</evidence>
<dbReference type="AlphaFoldDB" id="A0A6N4PWW1"/>
<dbReference type="InterPro" id="IPR036737">
    <property type="entry name" value="OmpA-like_sf"/>
</dbReference>
<dbReference type="OrthoDB" id="329053at2"/>
<dbReference type="EMBL" id="RQFF01000032">
    <property type="protein sequence ID" value="TGK67993.1"/>
    <property type="molecule type" value="Genomic_DNA"/>
</dbReference>
<evidence type="ECO:0000313" key="1">
    <source>
        <dbReference type="EMBL" id="TGK67993.1"/>
    </source>
</evidence>
<organism evidence="1 2">
    <name type="scientific">Leptospira kanakyensis</name>
    <dbReference type="NCBI Taxonomy" id="2484968"/>
    <lineage>
        <taxon>Bacteria</taxon>
        <taxon>Pseudomonadati</taxon>
        <taxon>Spirochaetota</taxon>
        <taxon>Spirochaetia</taxon>
        <taxon>Leptospirales</taxon>
        <taxon>Leptospiraceae</taxon>
        <taxon>Leptospira</taxon>
    </lineage>
</organism>
<dbReference type="Gene3D" id="3.30.1330.60">
    <property type="entry name" value="OmpA-like domain"/>
    <property type="match status" value="1"/>
</dbReference>
<accession>A0A6N4PWW1</accession>
<comment type="caution">
    <text evidence="1">The sequence shown here is derived from an EMBL/GenBank/DDBJ whole genome shotgun (WGS) entry which is preliminary data.</text>
</comment>
<protein>
    <recommendedName>
        <fullName evidence="3">Cell envelope biogenesis protein OmpA</fullName>
    </recommendedName>
</protein>
<keyword evidence="2" id="KW-1185">Reference proteome</keyword>
<reference evidence="1" key="1">
    <citation type="journal article" date="2019" name="PLoS Negl. Trop. Dis.">
        <title>Revisiting the worldwide diversity of Leptospira species in the environment.</title>
        <authorList>
            <person name="Vincent A.T."/>
            <person name="Schiettekatte O."/>
            <person name="Bourhy P."/>
            <person name="Veyrier F.J."/>
            <person name="Picardeau M."/>
        </authorList>
    </citation>
    <scope>NUCLEOTIDE SEQUENCE [LARGE SCALE GENOMIC DNA]</scope>
    <source>
        <strain evidence="1">201800293</strain>
    </source>
</reference>
<gene>
    <name evidence="1" type="ORF">EHQ18_15230</name>
</gene>
<sequence length="170" mass="18955">METKSYAKPWDIAVTTLGFLFSVVSSTDYLKSCPWDQIEKSVQSGEGNGNSAKSKLTFWKAVGNPEPIESISFESDDHRLTEDSQNKLSALSQKILKSEEKVQIVLFGKVNTTGDVGFQVRLLKRRYDEIKSLLAKESIDDHSVLPIIGERDQAAETKANATVQVYLIKN</sequence>
<name>A0A6N4PWW1_9LEPT</name>
<proteinExistence type="predicted"/>